<reference evidence="2 3" key="1">
    <citation type="submission" date="2024-05" db="EMBL/GenBank/DDBJ databases">
        <title>Genome sequencing and assembly of Indian major carp, Cirrhinus mrigala (Hamilton, 1822).</title>
        <authorList>
            <person name="Mohindra V."/>
            <person name="Chowdhury L.M."/>
            <person name="Lal K."/>
            <person name="Jena J.K."/>
        </authorList>
    </citation>
    <scope>NUCLEOTIDE SEQUENCE [LARGE SCALE GENOMIC DNA]</scope>
    <source>
        <strain evidence="2">CM1030</strain>
        <tissue evidence="2">Blood</tissue>
    </source>
</reference>
<protein>
    <submittedName>
        <fullName evidence="2">Uncharacterized protein</fullName>
    </submittedName>
</protein>
<name>A0ABD0R2F1_CIRMR</name>
<proteinExistence type="predicted"/>
<dbReference type="Proteomes" id="UP001529510">
    <property type="component" value="Unassembled WGS sequence"/>
</dbReference>
<organism evidence="2 3">
    <name type="scientific">Cirrhinus mrigala</name>
    <name type="common">Mrigala</name>
    <dbReference type="NCBI Taxonomy" id="683832"/>
    <lineage>
        <taxon>Eukaryota</taxon>
        <taxon>Metazoa</taxon>
        <taxon>Chordata</taxon>
        <taxon>Craniata</taxon>
        <taxon>Vertebrata</taxon>
        <taxon>Euteleostomi</taxon>
        <taxon>Actinopterygii</taxon>
        <taxon>Neopterygii</taxon>
        <taxon>Teleostei</taxon>
        <taxon>Ostariophysi</taxon>
        <taxon>Cypriniformes</taxon>
        <taxon>Cyprinidae</taxon>
        <taxon>Labeoninae</taxon>
        <taxon>Labeonini</taxon>
        <taxon>Cirrhinus</taxon>
    </lineage>
</organism>
<feature type="non-terminal residue" evidence="2">
    <location>
        <position position="52"/>
    </location>
</feature>
<evidence type="ECO:0000313" key="3">
    <source>
        <dbReference type="Proteomes" id="UP001529510"/>
    </source>
</evidence>
<evidence type="ECO:0000256" key="1">
    <source>
        <dbReference type="SAM" id="MobiDB-lite"/>
    </source>
</evidence>
<comment type="caution">
    <text evidence="2">The sequence shown here is derived from an EMBL/GenBank/DDBJ whole genome shotgun (WGS) entry which is preliminary data.</text>
</comment>
<keyword evidence="3" id="KW-1185">Reference proteome</keyword>
<feature type="region of interest" description="Disordered" evidence="1">
    <location>
        <begin position="1"/>
        <end position="23"/>
    </location>
</feature>
<evidence type="ECO:0000313" key="2">
    <source>
        <dbReference type="EMBL" id="KAL0192108.1"/>
    </source>
</evidence>
<sequence>YSAILSSTGFGTEATDASSSQSANRSVLCFLAGGSSTAVTGSRMSLGYLPIP</sequence>
<gene>
    <name evidence="2" type="ORF">M9458_010404</name>
</gene>
<feature type="non-terminal residue" evidence="2">
    <location>
        <position position="1"/>
    </location>
</feature>
<dbReference type="EMBL" id="JAMKFB020000005">
    <property type="protein sequence ID" value="KAL0192108.1"/>
    <property type="molecule type" value="Genomic_DNA"/>
</dbReference>
<dbReference type="AlphaFoldDB" id="A0ABD0R2F1"/>
<accession>A0ABD0R2F1</accession>